<proteinExistence type="predicted"/>
<evidence type="ECO:0000313" key="1">
    <source>
        <dbReference type="EMBL" id="VFK19344.1"/>
    </source>
</evidence>
<reference evidence="1" key="1">
    <citation type="submission" date="2019-02" db="EMBL/GenBank/DDBJ databases">
        <authorList>
            <person name="Gruber-Vodicka R. H."/>
            <person name="Seah K. B. B."/>
        </authorList>
    </citation>
    <scope>NUCLEOTIDE SEQUENCE</scope>
    <source>
        <strain evidence="1">BECK_S313</strain>
    </source>
</reference>
<gene>
    <name evidence="1" type="ORF">BECKLPF1236B_GA0070989_11694</name>
</gene>
<organism evidence="1">
    <name type="scientific">Candidatus Kentrum sp. LPFa</name>
    <dbReference type="NCBI Taxonomy" id="2126335"/>
    <lineage>
        <taxon>Bacteria</taxon>
        <taxon>Pseudomonadati</taxon>
        <taxon>Pseudomonadota</taxon>
        <taxon>Gammaproteobacteria</taxon>
        <taxon>Candidatus Kentrum</taxon>
    </lineage>
</organism>
<dbReference type="InterPro" id="IPR027417">
    <property type="entry name" value="P-loop_NTPase"/>
</dbReference>
<dbReference type="SUPFAM" id="SSF52980">
    <property type="entry name" value="Restriction endonuclease-like"/>
    <property type="match status" value="1"/>
</dbReference>
<dbReference type="InterPro" id="IPR011335">
    <property type="entry name" value="Restrct_endonuc-II-like"/>
</dbReference>
<accession>A0A450WQT6</accession>
<dbReference type="EMBL" id="CAADFK010000169">
    <property type="protein sequence ID" value="VFK19344.1"/>
    <property type="molecule type" value="Genomic_DNA"/>
</dbReference>
<dbReference type="SUPFAM" id="SSF52540">
    <property type="entry name" value="P-loop containing nucleoside triphosphate hydrolases"/>
    <property type="match status" value="1"/>
</dbReference>
<dbReference type="Gene3D" id="3.40.50.300">
    <property type="entry name" value="P-loop containing nucleotide triphosphate hydrolases"/>
    <property type="match status" value="1"/>
</dbReference>
<dbReference type="AlphaFoldDB" id="A0A450WQT6"/>
<name>A0A450WQT6_9GAMM</name>
<sequence>MRMPRQHTPNWAIRPLVSEEVYTDRQEFLDYFYRAALNARERRTMSTVLLGRRRMGKTEIFKRVVNRLFFEQDHRDPDAVVPVYYSFSDAFEDEVKFSVKYVENFFRWQAAFRLRDTDMLSSKDCDRDELLRIIRDNPIFSKRIKSACRLIENILDDKVTIPEETALSLPRHISDRDDTTIAVFLDEFQNTRLPQYDFDIVGYMQEAVESPTCPHFVTGSAMSILVREILGRGALFGRFRSKPIEPLTGYWGAELARRSAGYHRASVSEEIAPVLAERCGGNPFYIDAVVRQSVESERAITDEEALNEILAVDLSSGFIWAELADQVEKWIARINEHGITKWILYLSALEEGERLDLDRIRTALWEKERKRVSREQIFEVLVKLSRGDLVEYMELGGWFRKVNDPILLEFLKIWGRIDVEGRNDEDARSDLRLKYLRMKRQFSELTGYLAEVYMAQILLSAQRKTLPGKYFHQENDVEIPWFSYVRLRERFGIGPDREVDLHGAAGLEHWVAESKWHRGGRLVGVSTIEKLLEKAAMVKKECDPDFARAWFFSHSGFTEEAKGFMQEKDVFWSTRADLDGLLDHVGLRRLPSDFLWANNTSEASP</sequence>
<protein>
    <submittedName>
        <fullName evidence="1">ATPase</fullName>
    </submittedName>
</protein>